<keyword evidence="3" id="KW-1185">Reference proteome</keyword>
<evidence type="ECO:0000313" key="2">
    <source>
        <dbReference type="EMBL" id="KAK9500436.1"/>
    </source>
</evidence>
<feature type="region of interest" description="Disordered" evidence="1">
    <location>
        <begin position="13"/>
        <end position="89"/>
    </location>
</feature>
<protein>
    <recommendedName>
        <fullName evidence="4">Secreted protein</fullName>
    </recommendedName>
</protein>
<proteinExistence type="predicted"/>
<feature type="region of interest" description="Disordered" evidence="1">
    <location>
        <begin position="121"/>
        <end position="140"/>
    </location>
</feature>
<evidence type="ECO:0008006" key="4">
    <source>
        <dbReference type="Google" id="ProtNLM"/>
    </source>
</evidence>
<sequence length="140" mass="15466">MCAWLACCSLDRCGGDSSNSSRTSGGGSVRFDRVGASGRPVSARPRAWMGGTGPRQPSTRSLGMKQAEGRGGGGALGETRRPIRRRQHPRYNLHLQLQQLTPKNYYFFFNLLKNITKKNNSLKKNKSTSCTKNKNNMTTQ</sequence>
<evidence type="ECO:0000256" key="1">
    <source>
        <dbReference type="SAM" id="MobiDB-lite"/>
    </source>
</evidence>
<organism evidence="2 3">
    <name type="scientific">Rhynocoris fuscipes</name>
    <dbReference type="NCBI Taxonomy" id="488301"/>
    <lineage>
        <taxon>Eukaryota</taxon>
        <taxon>Metazoa</taxon>
        <taxon>Ecdysozoa</taxon>
        <taxon>Arthropoda</taxon>
        <taxon>Hexapoda</taxon>
        <taxon>Insecta</taxon>
        <taxon>Pterygota</taxon>
        <taxon>Neoptera</taxon>
        <taxon>Paraneoptera</taxon>
        <taxon>Hemiptera</taxon>
        <taxon>Heteroptera</taxon>
        <taxon>Panheteroptera</taxon>
        <taxon>Cimicomorpha</taxon>
        <taxon>Reduviidae</taxon>
        <taxon>Harpactorinae</taxon>
        <taxon>Harpactorini</taxon>
        <taxon>Rhynocoris</taxon>
    </lineage>
</organism>
<reference evidence="2 3" key="1">
    <citation type="submission" date="2022-12" db="EMBL/GenBank/DDBJ databases">
        <title>Chromosome-level genome assembly of true bugs.</title>
        <authorList>
            <person name="Ma L."/>
            <person name="Li H."/>
        </authorList>
    </citation>
    <scope>NUCLEOTIDE SEQUENCE [LARGE SCALE GENOMIC DNA]</scope>
    <source>
        <strain evidence="2">Lab_2022b</strain>
    </source>
</reference>
<feature type="compositionally biased region" description="Low complexity" evidence="1">
    <location>
        <begin position="127"/>
        <end position="140"/>
    </location>
</feature>
<dbReference type="EMBL" id="JAPXFL010000010">
    <property type="protein sequence ID" value="KAK9500436.1"/>
    <property type="molecule type" value="Genomic_DNA"/>
</dbReference>
<comment type="caution">
    <text evidence="2">The sequence shown here is derived from an EMBL/GenBank/DDBJ whole genome shotgun (WGS) entry which is preliminary data.</text>
</comment>
<accession>A0AAW1CNF2</accession>
<gene>
    <name evidence="2" type="ORF">O3M35_001701</name>
</gene>
<name>A0AAW1CNF2_9HEMI</name>
<evidence type="ECO:0000313" key="3">
    <source>
        <dbReference type="Proteomes" id="UP001461498"/>
    </source>
</evidence>
<dbReference type="AlphaFoldDB" id="A0AAW1CNF2"/>
<dbReference type="Proteomes" id="UP001461498">
    <property type="component" value="Unassembled WGS sequence"/>
</dbReference>